<dbReference type="RefSeq" id="WP_091396346.1">
    <property type="nucleotide sequence ID" value="NZ_BKAI01000019.1"/>
</dbReference>
<protein>
    <recommendedName>
        <fullName evidence="3">HEPN domain-containing protein</fullName>
    </recommendedName>
</protein>
<name>A0A1G8ZJ79_9FLAO</name>
<dbReference type="OrthoDB" id="1321649at2"/>
<evidence type="ECO:0000313" key="2">
    <source>
        <dbReference type="Proteomes" id="UP000199580"/>
    </source>
</evidence>
<dbReference type="Proteomes" id="UP000199580">
    <property type="component" value="Unassembled WGS sequence"/>
</dbReference>
<accession>A0A1G8ZJ79</accession>
<dbReference type="STRING" id="1128970.SAMN04487935_2623"/>
<gene>
    <name evidence="1" type="ORF">SAMN04487935_2623</name>
</gene>
<proteinExistence type="predicted"/>
<dbReference type="Gene3D" id="1.20.120.330">
    <property type="entry name" value="Nucleotidyltransferases domain 2"/>
    <property type="match status" value="2"/>
</dbReference>
<reference evidence="1 2" key="1">
    <citation type="submission" date="2016-10" db="EMBL/GenBank/DDBJ databases">
        <authorList>
            <person name="de Groot N.N."/>
        </authorList>
    </citation>
    <scope>NUCLEOTIDE SEQUENCE [LARGE SCALE GENOMIC DNA]</scope>
    <source>
        <strain evidence="1 2">CGMCC 1.10076</strain>
    </source>
</reference>
<evidence type="ECO:0008006" key="3">
    <source>
        <dbReference type="Google" id="ProtNLM"/>
    </source>
</evidence>
<dbReference type="AlphaFoldDB" id="A0A1G8ZJ79"/>
<keyword evidence="2" id="KW-1185">Reference proteome</keyword>
<organism evidence="1 2">
    <name type="scientific">Flavobacterium noncentrifugens</name>
    <dbReference type="NCBI Taxonomy" id="1128970"/>
    <lineage>
        <taxon>Bacteria</taxon>
        <taxon>Pseudomonadati</taxon>
        <taxon>Bacteroidota</taxon>
        <taxon>Flavobacteriia</taxon>
        <taxon>Flavobacteriales</taxon>
        <taxon>Flavobacteriaceae</taxon>
        <taxon>Flavobacterium</taxon>
    </lineage>
</organism>
<sequence>MNHYILTPEDHPQSHLLYKITDDLLRFINADSVYYSFDNKVTGPETIFSIFLERDSAEINNDLFALVDRTFKPYPEIGYQILSCNYAEDALRKGNLYILKNCTLGKFGYGHVDAGHPFYPEEAAVSKLLRRATKHFSKGMNKVNTYLIDVPRCIEYENYLEATFIIHKAMELLFKIASNFIMGKQYVSKSIAAQQMHLNVFAPSLSNLFHIDQEDESDLLDALDSSYWNYKRKQPFKIKLPDLDKLQIKVNWLKNEVRRLFDETVAECEDKLSFKTGTVETEEVSEVKPVTIDEPEVLTDDLQKVGKLITDYIQTSAIYCFGQRTIANVNNIPIVNEKGSNNEQKHFYLLVITEEHKNNAIADLENIIKSKTSNSCTATVLLHKVTSLRHRTGHQLYFFHQVVTKGLLVYENTKYPPDFHFGKIPYRNVKSSRIYWKNRHAIADTFLDSEYQIDRSDAELVKETMMHIAVEQICLGLIDVFLGYRPSHHSLNYLFNLCESFSSLTAEIFPRRTEEDIKIFNLLAAHLSAMRHAELKYANWTYTEMLEKRCSVFFEKATLLIDAELERLEQLSGNNNQNA</sequence>
<evidence type="ECO:0000313" key="1">
    <source>
        <dbReference type="EMBL" id="SDK15073.1"/>
    </source>
</evidence>
<dbReference type="EMBL" id="FNEZ01000004">
    <property type="protein sequence ID" value="SDK15073.1"/>
    <property type="molecule type" value="Genomic_DNA"/>
</dbReference>